<dbReference type="GO" id="GO:0022857">
    <property type="term" value="F:transmembrane transporter activity"/>
    <property type="evidence" value="ECO:0007669"/>
    <property type="project" value="InterPro"/>
</dbReference>
<proteinExistence type="predicted"/>
<feature type="transmembrane region" description="Helical" evidence="6">
    <location>
        <begin position="115"/>
        <end position="134"/>
    </location>
</feature>
<gene>
    <name evidence="8" type="ORF">HO133_003442</name>
</gene>
<reference evidence="8 9" key="1">
    <citation type="journal article" date="2020" name="Genomics">
        <title>Complete, high-quality genomes from long-read metagenomic sequencing of two wolf lichen thalli reveals enigmatic genome architecture.</title>
        <authorList>
            <person name="McKenzie S.K."/>
            <person name="Walston R.F."/>
            <person name="Allen J.L."/>
        </authorList>
    </citation>
    <scope>NUCLEOTIDE SEQUENCE [LARGE SCALE GENOMIC DNA]</scope>
    <source>
        <strain evidence="8">WasteWater1</strain>
    </source>
</reference>
<feature type="transmembrane region" description="Helical" evidence="6">
    <location>
        <begin position="46"/>
        <end position="73"/>
    </location>
</feature>
<dbReference type="FunFam" id="1.20.1720.10:FF:000018">
    <property type="entry name" value="Putative MFS multidrug transporter"/>
    <property type="match status" value="1"/>
</dbReference>
<feature type="transmembrane region" description="Helical" evidence="6">
    <location>
        <begin position="244"/>
        <end position="267"/>
    </location>
</feature>
<evidence type="ECO:0000256" key="2">
    <source>
        <dbReference type="ARBA" id="ARBA00022692"/>
    </source>
</evidence>
<feature type="transmembrane region" description="Helical" evidence="6">
    <location>
        <begin position="85"/>
        <end position="103"/>
    </location>
</feature>
<evidence type="ECO:0000256" key="3">
    <source>
        <dbReference type="ARBA" id="ARBA00022989"/>
    </source>
</evidence>
<keyword evidence="9" id="KW-1185">Reference proteome</keyword>
<evidence type="ECO:0000313" key="8">
    <source>
        <dbReference type="EMBL" id="KAF6220310.1"/>
    </source>
</evidence>
<comment type="subcellular location">
    <subcellularLocation>
        <location evidence="1">Membrane</location>
        <topology evidence="1">Multi-pass membrane protein</topology>
    </subcellularLocation>
</comment>
<feature type="transmembrane region" description="Helical" evidence="6">
    <location>
        <begin position="173"/>
        <end position="191"/>
    </location>
</feature>
<organism evidence="8 9">
    <name type="scientific">Letharia lupina</name>
    <dbReference type="NCBI Taxonomy" id="560253"/>
    <lineage>
        <taxon>Eukaryota</taxon>
        <taxon>Fungi</taxon>
        <taxon>Dikarya</taxon>
        <taxon>Ascomycota</taxon>
        <taxon>Pezizomycotina</taxon>
        <taxon>Lecanoromycetes</taxon>
        <taxon>OSLEUM clade</taxon>
        <taxon>Lecanoromycetidae</taxon>
        <taxon>Lecanorales</taxon>
        <taxon>Lecanorineae</taxon>
        <taxon>Parmeliaceae</taxon>
        <taxon>Letharia</taxon>
    </lineage>
</organism>
<feature type="transmembrane region" description="Helical" evidence="6">
    <location>
        <begin position="516"/>
        <end position="534"/>
    </location>
</feature>
<feature type="region of interest" description="Disordered" evidence="5">
    <location>
        <begin position="1"/>
        <end position="28"/>
    </location>
</feature>
<feature type="transmembrane region" description="Helical" evidence="6">
    <location>
        <begin position="311"/>
        <end position="330"/>
    </location>
</feature>
<feature type="transmembrane region" description="Helical" evidence="6">
    <location>
        <begin position="350"/>
        <end position="368"/>
    </location>
</feature>
<name>A0A8H6F9M4_9LECA</name>
<dbReference type="FunFam" id="1.20.1250.20:FF:000786">
    <property type="entry name" value="MFS multidrug transporter, putative"/>
    <property type="match status" value="1"/>
</dbReference>
<keyword evidence="3 6" id="KW-1133">Transmembrane helix</keyword>
<feature type="transmembrane region" description="Helical" evidence="6">
    <location>
        <begin position="375"/>
        <end position="394"/>
    </location>
</feature>
<feature type="compositionally biased region" description="Polar residues" evidence="5">
    <location>
        <begin position="585"/>
        <end position="598"/>
    </location>
</feature>
<keyword evidence="2 6" id="KW-0812">Transmembrane</keyword>
<dbReference type="Proteomes" id="UP000593566">
    <property type="component" value="Unassembled WGS sequence"/>
</dbReference>
<comment type="caution">
    <text evidence="8">The sequence shown here is derived from an EMBL/GenBank/DDBJ whole genome shotgun (WGS) entry which is preliminary data.</text>
</comment>
<feature type="transmembrane region" description="Helical" evidence="6">
    <location>
        <begin position="203"/>
        <end position="223"/>
    </location>
</feature>
<evidence type="ECO:0000259" key="7">
    <source>
        <dbReference type="PROSITE" id="PS50850"/>
    </source>
</evidence>
<evidence type="ECO:0000256" key="4">
    <source>
        <dbReference type="ARBA" id="ARBA00023136"/>
    </source>
</evidence>
<keyword evidence="4 6" id="KW-0472">Membrane</keyword>
<evidence type="ECO:0000313" key="9">
    <source>
        <dbReference type="Proteomes" id="UP000593566"/>
    </source>
</evidence>
<dbReference type="Gene3D" id="1.20.1720.10">
    <property type="entry name" value="Multidrug resistance protein D"/>
    <property type="match status" value="1"/>
</dbReference>
<feature type="transmembrane region" description="Helical" evidence="6">
    <location>
        <begin position="400"/>
        <end position="422"/>
    </location>
</feature>
<dbReference type="SUPFAM" id="SSF103473">
    <property type="entry name" value="MFS general substrate transporter"/>
    <property type="match status" value="1"/>
</dbReference>
<dbReference type="PANTHER" id="PTHR23501:SF59">
    <property type="entry name" value="MAJOR FACILITATOR SUPERFAMILY (MFS) PROFILE DOMAIN-CONTAINING PROTEIN-RELATED"/>
    <property type="match status" value="1"/>
</dbReference>
<dbReference type="RefSeq" id="XP_037149745.1">
    <property type="nucleotide sequence ID" value="XM_037294364.1"/>
</dbReference>
<accession>A0A8H6F9M4</accession>
<feature type="region of interest" description="Disordered" evidence="5">
    <location>
        <begin position="583"/>
        <end position="620"/>
    </location>
</feature>
<sequence length="620" mass="66702">METSAGSEITKQETVGPENIEEMTEPLGKLNSNSEEIEKFKPGWRLLSAFTSIAIVNLACALDATIVSVALPVITVALKGNAIEAFWAGTSFLLTSTVWQPNFVAFSHLWGRRPLLLVALTFFTVGSIVCAVSKNFTMMLVGRSIQGTGGGGIIALTEILITDMVPLRERGNYFALISIVWAIGSVSGPLIGGALAQAGAWRWIFYLNLPIVAIGFAGIIAFLKLESRKRTLKQKLREIDYVGSVIFLGSSTSFLIAITWGGVMYAWSSWHTLVPIIIGLFGLSVFVIWEAKLATHTLLPLGIFKNKDTNIAYFLTFIHGIILWSILYYMPLFFEGAQDFTPVLAGVSALPQSLTVVPCAMIVGVVAAKTGHYRWALWVGWVLATMGSGLLYILSPSTTIPAWVFLMLVSGIGIGLLFPAMALAIQASAPPKDIAIAAAMFTFFRCFGQTIGVAIGGVVFQNRMAANLASYPSLSGSATSYSVDVVSLIRQINAMPNSDPRKAILRLALSHSIRPIWALMCGLAGLALFTTIFIKHYDLNQKLSTEQGFDEQKKQKIKETGGDPELAAADALPGAVVGVEKDTGAFNQDVSNDTSSAVRTGETDVAADDITPVETAELKK</sequence>
<dbReference type="InterPro" id="IPR011701">
    <property type="entry name" value="MFS"/>
</dbReference>
<dbReference type="EMBL" id="JACCJB010000017">
    <property type="protein sequence ID" value="KAF6220310.1"/>
    <property type="molecule type" value="Genomic_DNA"/>
</dbReference>
<feature type="domain" description="Major facilitator superfamily (MFS) profile" evidence="7">
    <location>
        <begin position="49"/>
        <end position="502"/>
    </location>
</feature>
<evidence type="ECO:0000256" key="6">
    <source>
        <dbReference type="SAM" id="Phobius"/>
    </source>
</evidence>
<protein>
    <recommendedName>
        <fullName evidence="7">Major facilitator superfamily (MFS) profile domain-containing protein</fullName>
    </recommendedName>
</protein>
<dbReference type="PRINTS" id="PR01036">
    <property type="entry name" value="TCRTETB"/>
</dbReference>
<dbReference type="Gene3D" id="1.20.1250.20">
    <property type="entry name" value="MFS general substrate transporter like domains"/>
    <property type="match status" value="1"/>
</dbReference>
<dbReference type="AlphaFoldDB" id="A0A8H6F9M4"/>
<feature type="transmembrane region" description="Helical" evidence="6">
    <location>
        <begin position="434"/>
        <end position="460"/>
    </location>
</feature>
<dbReference type="PROSITE" id="PS50850">
    <property type="entry name" value="MFS"/>
    <property type="match status" value="1"/>
</dbReference>
<evidence type="ECO:0000256" key="5">
    <source>
        <dbReference type="SAM" id="MobiDB-lite"/>
    </source>
</evidence>
<feature type="compositionally biased region" description="Polar residues" evidence="5">
    <location>
        <begin position="1"/>
        <end position="13"/>
    </location>
</feature>
<dbReference type="GeneID" id="59331853"/>
<feature type="transmembrane region" description="Helical" evidence="6">
    <location>
        <begin position="273"/>
        <end position="291"/>
    </location>
</feature>
<dbReference type="GO" id="GO:0005886">
    <property type="term" value="C:plasma membrane"/>
    <property type="evidence" value="ECO:0007669"/>
    <property type="project" value="TreeGrafter"/>
</dbReference>
<dbReference type="InterPro" id="IPR036259">
    <property type="entry name" value="MFS_trans_sf"/>
</dbReference>
<dbReference type="InterPro" id="IPR020846">
    <property type="entry name" value="MFS_dom"/>
</dbReference>
<evidence type="ECO:0000256" key="1">
    <source>
        <dbReference type="ARBA" id="ARBA00004141"/>
    </source>
</evidence>
<dbReference type="PANTHER" id="PTHR23501">
    <property type="entry name" value="MAJOR FACILITATOR SUPERFAMILY"/>
    <property type="match status" value="1"/>
</dbReference>
<dbReference type="Pfam" id="PF07690">
    <property type="entry name" value="MFS_1"/>
    <property type="match status" value="1"/>
</dbReference>